<dbReference type="RefSeq" id="WP_084200993.1">
    <property type="nucleotide sequence ID" value="NZ_BMYL01000006.1"/>
</dbReference>
<dbReference type="AlphaFoldDB" id="A0AAP8MBG3"/>
<evidence type="ECO:0000313" key="2">
    <source>
        <dbReference type="EMBL" id="PLW84718.1"/>
    </source>
</evidence>
<dbReference type="InterPro" id="IPR006852">
    <property type="entry name" value="TOD1_MUCI70"/>
</dbReference>
<dbReference type="InterPro" id="IPR048354">
    <property type="entry name" value="TOD1_MUCI70_glycTrfase_dom"/>
</dbReference>
<accession>A0AAP8MBG3</accession>
<dbReference type="PANTHER" id="PTHR12956:SF17">
    <property type="entry name" value="OS01G0749100 PROTEIN"/>
    <property type="match status" value="1"/>
</dbReference>
<proteinExistence type="predicted"/>
<sequence>MSLKAPLPAVTVYTNVVGDYDLVLPPARQQMNAEFVCVSEAAAPPGWRGAAPVYQASSAIEINRYHKFFPHEVFPRAEYSIYVDGNIGVIGDLSPLFRAFVDSGRALALFRHRDRQTVAEEIEACLAMAKFDARDKTAHERQTADYAIDGMPDDRPLTDNAVLFRWHRHEALAPAMALWWDHFQTYTKRDQISLPYVVWKTALPTLVWQWSFRQENRYLQKYPHRRHLMRDTRIRMNNLRDRYWGQSKRGDAAVQSADNYL</sequence>
<name>A0AAP8MBG3_9GAMM</name>
<dbReference type="Proteomes" id="UP000235162">
    <property type="component" value="Unassembled WGS sequence"/>
</dbReference>
<organism evidence="2 3">
    <name type="scientific">Halioglobus japonicus</name>
    <dbReference type="NCBI Taxonomy" id="930805"/>
    <lineage>
        <taxon>Bacteria</taxon>
        <taxon>Pseudomonadati</taxon>
        <taxon>Pseudomonadota</taxon>
        <taxon>Gammaproteobacteria</taxon>
        <taxon>Cellvibrionales</taxon>
        <taxon>Halieaceae</taxon>
        <taxon>Halioglobus</taxon>
    </lineage>
</organism>
<evidence type="ECO:0000259" key="1">
    <source>
        <dbReference type="Pfam" id="PF04765"/>
    </source>
</evidence>
<keyword evidence="3" id="KW-1185">Reference proteome</keyword>
<dbReference type="Pfam" id="PF04765">
    <property type="entry name" value="TOD1_MUCI70"/>
    <property type="match status" value="1"/>
</dbReference>
<protein>
    <submittedName>
        <fullName evidence="2">DUF616 domain-containing protein</fullName>
    </submittedName>
</protein>
<dbReference type="PANTHER" id="PTHR12956">
    <property type="entry name" value="ALKALINE CERAMIDASE-RELATED"/>
    <property type="match status" value="1"/>
</dbReference>
<reference evidence="2 3" key="1">
    <citation type="submission" date="2018-01" db="EMBL/GenBank/DDBJ databases">
        <title>The draft genome sequence of Halioglobus japonicus S1-36.</title>
        <authorList>
            <person name="Du Z.-J."/>
            <person name="Shi M.-J."/>
        </authorList>
    </citation>
    <scope>NUCLEOTIDE SEQUENCE [LARGE SCALE GENOMIC DNA]</scope>
    <source>
        <strain evidence="2 3">S1-36</strain>
    </source>
</reference>
<gene>
    <name evidence="2" type="ORF">C0029_17085</name>
</gene>
<dbReference type="KEGG" id="hja:BST95_19245"/>
<dbReference type="EMBL" id="PKUR01000005">
    <property type="protein sequence ID" value="PLW84718.1"/>
    <property type="molecule type" value="Genomic_DNA"/>
</dbReference>
<evidence type="ECO:0000313" key="3">
    <source>
        <dbReference type="Proteomes" id="UP000235162"/>
    </source>
</evidence>
<feature type="domain" description="TOD1/MUCI70 glycosyltransferase-like" evidence="1">
    <location>
        <begin position="66"/>
        <end position="202"/>
    </location>
</feature>
<comment type="caution">
    <text evidence="2">The sequence shown here is derived from an EMBL/GenBank/DDBJ whole genome shotgun (WGS) entry which is preliminary data.</text>
</comment>